<evidence type="ECO:0000313" key="2">
    <source>
        <dbReference type="Proteomes" id="UP000323597"/>
    </source>
</evidence>
<keyword evidence="2" id="KW-1185">Reference proteome</keyword>
<accession>A0A5D2TG08</accession>
<dbReference type="EMBL" id="CM017657">
    <property type="protein sequence ID" value="TYI64321.1"/>
    <property type="molecule type" value="Genomic_DNA"/>
</dbReference>
<gene>
    <name evidence="1" type="ORF">E1A91_D09G080600v1</name>
</gene>
<dbReference type="AlphaFoldDB" id="A0A5D2TG08"/>
<proteinExistence type="predicted"/>
<evidence type="ECO:0000313" key="1">
    <source>
        <dbReference type="EMBL" id="TYI64321.1"/>
    </source>
</evidence>
<organism evidence="1 2">
    <name type="scientific">Gossypium mustelinum</name>
    <name type="common">Cotton</name>
    <name type="synonym">Gossypium caicoense</name>
    <dbReference type="NCBI Taxonomy" id="34275"/>
    <lineage>
        <taxon>Eukaryota</taxon>
        <taxon>Viridiplantae</taxon>
        <taxon>Streptophyta</taxon>
        <taxon>Embryophyta</taxon>
        <taxon>Tracheophyta</taxon>
        <taxon>Spermatophyta</taxon>
        <taxon>Magnoliopsida</taxon>
        <taxon>eudicotyledons</taxon>
        <taxon>Gunneridae</taxon>
        <taxon>Pentapetalae</taxon>
        <taxon>rosids</taxon>
        <taxon>malvids</taxon>
        <taxon>Malvales</taxon>
        <taxon>Malvaceae</taxon>
        <taxon>Malvoideae</taxon>
        <taxon>Gossypium</taxon>
    </lineage>
</organism>
<sequence length="37" mass="4338">MMGSFQIPAQDLTMRRLRGYEIKVDSTVIFLNIYNDT</sequence>
<reference evidence="1 2" key="1">
    <citation type="submission" date="2019-07" db="EMBL/GenBank/DDBJ databases">
        <title>WGS assembly of Gossypium mustelinum.</title>
        <authorList>
            <person name="Chen Z.J."/>
            <person name="Sreedasyam A."/>
            <person name="Ando A."/>
            <person name="Song Q."/>
            <person name="De L."/>
            <person name="Hulse-Kemp A."/>
            <person name="Ding M."/>
            <person name="Ye W."/>
            <person name="Kirkbride R."/>
            <person name="Jenkins J."/>
            <person name="Plott C."/>
            <person name="Lovell J."/>
            <person name="Lin Y.-M."/>
            <person name="Vaughn R."/>
            <person name="Liu B."/>
            <person name="Li W."/>
            <person name="Simpson S."/>
            <person name="Scheffler B."/>
            <person name="Saski C."/>
            <person name="Grover C."/>
            <person name="Hu G."/>
            <person name="Conover J."/>
            <person name="Carlson J."/>
            <person name="Shu S."/>
            <person name="Boston L."/>
            <person name="Williams M."/>
            <person name="Peterson D."/>
            <person name="Mcgee K."/>
            <person name="Jones D."/>
            <person name="Wendel J."/>
            <person name="Stelly D."/>
            <person name="Grimwood J."/>
            <person name="Schmutz J."/>
        </authorList>
    </citation>
    <scope>NUCLEOTIDE SEQUENCE [LARGE SCALE GENOMIC DNA]</scope>
    <source>
        <strain evidence="1">1408120.09</strain>
    </source>
</reference>
<protein>
    <submittedName>
        <fullName evidence="1">Uncharacterized protein</fullName>
    </submittedName>
</protein>
<name>A0A5D2TG08_GOSMU</name>
<dbReference type="Proteomes" id="UP000323597">
    <property type="component" value="Chromosome D09"/>
</dbReference>